<dbReference type="NCBIfam" id="TIGR04131">
    <property type="entry name" value="Bac_Flav_CTERM"/>
    <property type="match status" value="1"/>
</dbReference>
<organism evidence="1 2">
    <name type="scientific">Chitinophaga horti</name>
    <dbReference type="NCBI Taxonomy" id="2920382"/>
    <lineage>
        <taxon>Bacteria</taxon>
        <taxon>Pseudomonadati</taxon>
        <taxon>Bacteroidota</taxon>
        <taxon>Chitinophagia</taxon>
        <taxon>Chitinophagales</taxon>
        <taxon>Chitinophagaceae</taxon>
        <taxon>Chitinophaga</taxon>
    </lineage>
</organism>
<gene>
    <name evidence="1" type="ORF">MKQ68_17765</name>
</gene>
<name>A0ABY6IX28_9BACT</name>
<dbReference type="EMBL" id="CP107006">
    <property type="protein sequence ID" value="UYQ91935.1"/>
    <property type="molecule type" value="Genomic_DNA"/>
</dbReference>
<dbReference type="SUPFAM" id="SSF49299">
    <property type="entry name" value="PKD domain"/>
    <property type="match status" value="1"/>
</dbReference>
<dbReference type="Gene3D" id="2.60.40.10">
    <property type="entry name" value="Immunoglobulins"/>
    <property type="match status" value="2"/>
</dbReference>
<dbReference type="InterPro" id="IPR013783">
    <property type="entry name" value="Ig-like_fold"/>
</dbReference>
<evidence type="ECO:0000313" key="2">
    <source>
        <dbReference type="Proteomes" id="UP001162741"/>
    </source>
</evidence>
<keyword evidence="2" id="KW-1185">Reference proteome</keyword>
<accession>A0ABY6IX28</accession>
<reference evidence="1" key="1">
    <citation type="submission" date="2022-10" db="EMBL/GenBank/DDBJ databases">
        <title>Chitinophaga sp. nov., isolated from soil.</title>
        <authorList>
            <person name="Jeon C.O."/>
        </authorList>
    </citation>
    <scope>NUCLEOTIDE SEQUENCE</scope>
    <source>
        <strain evidence="1">R8</strain>
    </source>
</reference>
<protein>
    <submittedName>
        <fullName evidence="1">Gliding motility-associated C-terminal domain-containing protein</fullName>
    </submittedName>
</protein>
<dbReference type="InterPro" id="IPR026341">
    <property type="entry name" value="T9SS_type_B"/>
</dbReference>
<proteinExistence type="predicted"/>
<dbReference type="Pfam" id="PF13585">
    <property type="entry name" value="CHU_C"/>
    <property type="match status" value="1"/>
</dbReference>
<dbReference type="Proteomes" id="UP001162741">
    <property type="component" value="Chromosome"/>
</dbReference>
<evidence type="ECO:0000313" key="1">
    <source>
        <dbReference type="EMBL" id="UYQ91935.1"/>
    </source>
</evidence>
<sequence>MQASVATCGGKRVYGASCGTLPLDDRYPYWYKFTCFKAGTLGLEITPNDIGDDYDWQIWDVTGHDVNEVYNPANKMTIVANWSGEPGVTGASAAGTSLNVCGGTGQNLWSRMPTLIEGHEYLLLVSHFTPTQSGYTLEFKGGTASITDTLTPAMKSALYRCGPYTVTVKLNKKMRCSTLAADGSDFTIASGAANITGASSVCAGFDMDSVVLQLDRPMPPGTHSVVVKQGTDGNTILDICGNGIAVGSTMDFFVETPVHVPYDSLSRVGCSPTQLRVVFRDNVRCSSIAANGSDFALTGNAAVWITGASTVNCSNDLTRELILSLNAPINLAGAFTLTLQRGTDGNSLISECHVETPVGGTRTFNTLPPVTADFTYNLTLACNGNNVGFFHDGNNFTDTWHWFVDGAQVSAIQNPGITFVDFHPKEVVLAVSNGICADTASQEVTFANFQEAKFSMMRDLLCPADFGVFRNESEGNIIGYRWEFGNGTTSDIPNPRPQLYPDRTQRERQVPVLLITENDYHCLDTATQFITLVNSCFTDVPTAFTPNGDGLNDFLYPLNGYKTKELDFRVFNRAGNEIFHSTSWTRRWDGTVNGRKADVGTYAWTLRYVNSETGEKFFLKGTSVLIR</sequence>
<dbReference type="InterPro" id="IPR035986">
    <property type="entry name" value="PKD_dom_sf"/>
</dbReference>
<dbReference type="RefSeq" id="WP_264280286.1">
    <property type="nucleotide sequence ID" value="NZ_CP107006.1"/>
</dbReference>